<dbReference type="InterPro" id="IPR013126">
    <property type="entry name" value="Hsp_70_fam"/>
</dbReference>
<keyword evidence="5" id="KW-1185">Reference proteome</keyword>
<dbReference type="RefSeq" id="WP_067594648.1">
    <property type="nucleotide sequence ID" value="NZ_JAAGNC010000075.1"/>
</dbReference>
<evidence type="ECO:0000256" key="3">
    <source>
        <dbReference type="ARBA" id="ARBA00023186"/>
    </source>
</evidence>
<evidence type="ECO:0000313" key="4">
    <source>
        <dbReference type="EMBL" id="NEC56671.1"/>
    </source>
</evidence>
<gene>
    <name evidence="4" type="ORF">G3I59_14015</name>
</gene>
<organism evidence="4 5">
    <name type="scientific">Amycolatopsis rubida</name>
    <dbReference type="NCBI Taxonomy" id="112413"/>
    <lineage>
        <taxon>Bacteria</taxon>
        <taxon>Bacillati</taxon>
        <taxon>Actinomycetota</taxon>
        <taxon>Actinomycetes</taxon>
        <taxon>Pseudonocardiales</taxon>
        <taxon>Pseudonocardiaceae</taxon>
        <taxon>Amycolatopsis</taxon>
    </lineage>
</organism>
<dbReference type="Pfam" id="PF00012">
    <property type="entry name" value="HSP70"/>
    <property type="match status" value="1"/>
</dbReference>
<comment type="caution">
    <text evidence="4">The sequence shown here is derived from an EMBL/GenBank/DDBJ whole genome shotgun (WGS) entry which is preliminary data.</text>
</comment>
<evidence type="ECO:0000313" key="5">
    <source>
        <dbReference type="Proteomes" id="UP000470404"/>
    </source>
</evidence>
<evidence type="ECO:0000256" key="2">
    <source>
        <dbReference type="ARBA" id="ARBA00022840"/>
    </source>
</evidence>
<sequence>MVAFGYDAQRKGELCNAGGKDSGLRLVENIKMLLGRTPDKTVDDAVTMGRHADLPERYLALFLKEVYQLAVADIAKAGYRENQIQVCITVPAVFSDHQKQMVREAAYAAGVSHDKGALILA</sequence>
<dbReference type="PANTHER" id="PTHR14187">
    <property type="entry name" value="ALPHA KINASE/ELONGATION FACTOR 2 KINASE"/>
    <property type="match status" value="1"/>
</dbReference>
<dbReference type="EMBL" id="JAAGNC010000075">
    <property type="protein sequence ID" value="NEC56671.1"/>
    <property type="molecule type" value="Genomic_DNA"/>
</dbReference>
<keyword evidence="3" id="KW-0143">Chaperone</keyword>
<evidence type="ECO:0000256" key="1">
    <source>
        <dbReference type="ARBA" id="ARBA00022741"/>
    </source>
</evidence>
<dbReference type="Proteomes" id="UP000470404">
    <property type="component" value="Unassembled WGS sequence"/>
</dbReference>
<protein>
    <submittedName>
        <fullName evidence="4">Hsp70 family protein</fullName>
    </submittedName>
</protein>
<reference evidence="4 5" key="1">
    <citation type="submission" date="2020-01" db="EMBL/GenBank/DDBJ databases">
        <title>Insect and environment-associated Actinomycetes.</title>
        <authorList>
            <person name="Currrie C."/>
            <person name="Chevrette M."/>
            <person name="Carlson C."/>
            <person name="Stubbendieck R."/>
            <person name="Wendt-Pienkowski E."/>
        </authorList>
    </citation>
    <scope>NUCLEOTIDE SEQUENCE [LARGE SCALE GENOMIC DNA]</scope>
    <source>
        <strain evidence="4 5">SID8386</strain>
    </source>
</reference>
<dbReference type="SUPFAM" id="SSF53067">
    <property type="entry name" value="Actin-like ATPase domain"/>
    <property type="match status" value="1"/>
</dbReference>
<accession>A0ABX0BMS7</accession>
<dbReference type="InterPro" id="IPR043129">
    <property type="entry name" value="ATPase_NBD"/>
</dbReference>
<keyword evidence="1" id="KW-0547">Nucleotide-binding</keyword>
<dbReference type="Gene3D" id="3.30.420.40">
    <property type="match status" value="1"/>
</dbReference>
<proteinExistence type="predicted"/>
<name>A0ABX0BMS7_9PSEU</name>
<keyword evidence="2" id="KW-0067">ATP-binding</keyword>
<dbReference type="PANTHER" id="PTHR14187:SF5">
    <property type="entry name" value="HEAT SHOCK 70 KDA PROTEIN 12A"/>
    <property type="match status" value="1"/>
</dbReference>